<dbReference type="PROSITE" id="PS50261">
    <property type="entry name" value="G_PROTEIN_RECEP_F2_4"/>
    <property type="match status" value="1"/>
</dbReference>
<feature type="transmembrane region" description="Helical" evidence="6">
    <location>
        <begin position="449"/>
        <end position="470"/>
    </location>
</feature>
<feature type="transmembrane region" description="Helical" evidence="6">
    <location>
        <begin position="259"/>
        <end position="279"/>
    </location>
</feature>
<dbReference type="GO" id="GO:0007166">
    <property type="term" value="P:cell surface receptor signaling pathway"/>
    <property type="evidence" value="ECO:0007669"/>
    <property type="project" value="InterPro"/>
</dbReference>
<evidence type="ECO:0000256" key="3">
    <source>
        <dbReference type="ARBA" id="ARBA00022989"/>
    </source>
</evidence>
<evidence type="ECO:0000256" key="2">
    <source>
        <dbReference type="ARBA" id="ARBA00022692"/>
    </source>
</evidence>
<sequence length="569" mass="63798">MNTLSFTTTFLLFLWTLMVHAQQAPGNTGCTEYTGSICSKYVDYSVYTAGMDINMIEQQLSNLQTLNATLGEIDPTCVDNYFRYACSFYYPKCGESTAEQQEVWMGCTTSCLEVNETCSNIFTLTGQMSLIPDCNAKSPITDSTLQPDQSCNYLNSTVTKDQAGLHLAAVPPGFVLAECPSPFIRDPKAKNGTTDTENAAFCRFGCCMPCPAQDLFFNEGWTKHGFLATNVVRFVSAVASFVILVSYLVLPDKRRHPSLLILNFALAIFLFSMVVFFSIGDTKRLQCSGDINPADMDNNALCGAQGAILIFSSLATVLWCAALIINLHMHTVWNSSFFANKYIFLHVFCWGVPAAFMAAALGLHAVKFEFANLCLVSIDYIFDLFFYPMAAIIAPAFLLHILTFFYIARVAMKESAQSEASQSHSANSFASRNQLAARKHKHVIQAVKIQWRALLLAIVALVTVLFYWIFYFTQVNRLSTLETDNETILTWLECMLDPDNTQDNCTHVVSNHLPPFGLMITAETLVGLVGLWLFLIFGKRSIWREWNDWIYDMRVRGRMDKNGEQFFAL</sequence>
<dbReference type="Gene3D" id="1.20.1070.10">
    <property type="entry name" value="Rhodopsin 7-helix transmembrane proteins"/>
    <property type="match status" value="1"/>
</dbReference>
<feature type="transmembrane region" description="Helical" evidence="6">
    <location>
        <begin position="231"/>
        <end position="250"/>
    </location>
</feature>
<dbReference type="GO" id="GO:0004888">
    <property type="term" value="F:transmembrane signaling receptor activity"/>
    <property type="evidence" value="ECO:0007669"/>
    <property type="project" value="InterPro"/>
</dbReference>
<dbReference type="GO" id="GO:0016020">
    <property type="term" value="C:membrane"/>
    <property type="evidence" value="ECO:0007669"/>
    <property type="project" value="UniProtKB-SubCell"/>
</dbReference>
<evidence type="ECO:0000256" key="7">
    <source>
        <dbReference type="SAM" id="SignalP"/>
    </source>
</evidence>
<evidence type="ECO:0000256" key="6">
    <source>
        <dbReference type="SAM" id="Phobius"/>
    </source>
</evidence>
<dbReference type="InterPro" id="IPR036790">
    <property type="entry name" value="Frizzled_dom_sf"/>
</dbReference>
<evidence type="ECO:0000256" key="4">
    <source>
        <dbReference type="ARBA" id="ARBA00023136"/>
    </source>
</evidence>
<dbReference type="PROSITE" id="PS50038">
    <property type="entry name" value="FZ"/>
    <property type="match status" value="1"/>
</dbReference>
<keyword evidence="5" id="KW-1015">Disulfide bond</keyword>
<dbReference type="Pfam" id="PF00002">
    <property type="entry name" value="7tm_2"/>
    <property type="match status" value="1"/>
</dbReference>
<gene>
    <name evidence="10" type="ORF">O0I10_006067</name>
</gene>
<feature type="signal peptide" evidence="7">
    <location>
        <begin position="1"/>
        <end position="21"/>
    </location>
</feature>
<dbReference type="AlphaFoldDB" id="A0AAD7V597"/>
<protein>
    <recommendedName>
        <fullName evidence="12">G-protein coupled receptors family 2 profile 2 domain-containing protein</fullName>
    </recommendedName>
</protein>
<dbReference type="Gene3D" id="1.10.2000.10">
    <property type="entry name" value="Frizzled cysteine-rich domain"/>
    <property type="match status" value="1"/>
</dbReference>
<evidence type="ECO:0000313" key="11">
    <source>
        <dbReference type="Proteomes" id="UP001234581"/>
    </source>
</evidence>
<dbReference type="EMBL" id="JARTCD010000025">
    <property type="protein sequence ID" value="KAJ8658382.1"/>
    <property type="molecule type" value="Genomic_DNA"/>
</dbReference>
<feature type="transmembrane region" description="Helical" evidence="6">
    <location>
        <begin position="385"/>
        <end position="408"/>
    </location>
</feature>
<dbReference type="InterPro" id="IPR017981">
    <property type="entry name" value="GPCR_2-like_7TM"/>
</dbReference>
<keyword evidence="3 6" id="KW-1133">Transmembrane helix</keyword>
<dbReference type="RefSeq" id="XP_058343295.1">
    <property type="nucleotide sequence ID" value="XM_058486100.1"/>
</dbReference>
<keyword evidence="11" id="KW-1185">Reference proteome</keyword>
<accession>A0AAD7V597</accession>
<comment type="subcellular location">
    <subcellularLocation>
        <location evidence="1">Membrane</location>
        <topology evidence="1">Multi-pass membrane protein</topology>
    </subcellularLocation>
</comment>
<dbReference type="InterPro" id="IPR053247">
    <property type="entry name" value="GPCR_GPR1/git3-like"/>
</dbReference>
<dbReference type="PANTHER" id="PTHR42058:SF1">
    <property type="entry name" value="G-PROTEIN COUPLED RECEPTORS FAMILY 2 PROFILE 2 DOMAIN-CONTAINING PROTEIN"/>
    <property type="match status" value="1"/>
</dbReference>
<evidence type="ECO:0000256" key="1">
    <source>
        <dbReference type="ARBA" id="ARBA00004141"/>
    </source>
</evidence>
<feature type="domain" description="G-protein coupled receptors family 2 profile 2" evidence="9">
    <location>
        <begin position="225"/>
        <end position="497"/>
    </location>
</feature>
<feature type="transmembrane region" description="Helical" evidence="6">
    <location>
        <begin position="306"/>
        <end position="330"/>
    </location>
</feature>
<feature type="chain" id="PRO_5041916637" description="G-protein coupled receptors family 2 profile 2 domain-containing protein" evidence="7">
    <location>
        <begin position="22"/>
        <end position="569"/>
    </location>
</feature>
<dbReference type="InterPro" id="IPR020067">
    <property type="entry name" value="Frizzled_dom"/>
</dbReference>
<comment type="caution">
    <text evidence="10">The sequence shown here is derived from an EMBL/GenBank/DDBJ whole genome shotgun (WGS) entry which is preliminary data.</text>
</comment>
<name>A0AAD7V597_9FUNG</name>
<keyword evidence="2 6" id="KW-0812">Transmembrane</keyword>
<dbReference type="SUPFAM" id="SSF63501">
    <property type="entry name" value="Frizzled cysteine-rich domain"/>
    <property type="match status" value="1"/>
</dbReference>
<dbReference type="InterPro" id="IPR000832">
    <property type="entry name" value="GPCR_2_secretin-like"/>
</dbReference>
<reference evidence="10 11" key="1">
    <citation type="submission" date="2023-03" db="EMBL/GenBank/DDBJ databases">
        <title>Genome sequence of Lichtheimia ornata CBS 291.66.</title>
        <authorList>
            <person name="Mohabir J.T."/>
            <person name="Shea T.P."/>
            <person name="Kurbessoian T."/>
            <person name="Berby B."/>
            <person name="Fontaine J."/>
            <person name="Livny J."/>
            <person name="Gnirke A."/>
            <person name="Stajich J.E."/>
            <person name="Cuomo C.A."/>
        </authorList>
    </citation>
    <scope>NUCLEOTIDE SEQUENCE [LARGE SCALE GENOMIC DNA]</scope>
    <source>
        <strain evidence="10">CBS 291.66</strain>
    </source>
</reference>
<evidence type="ECO:0008006" key="12">
    <source>
        <dbReference type="Google" id="ProtNLM"/>
    </source>
</evidence>
<keyword evidence="4 6" id="KW-0472">Membrane</keyword>
<dbReference type="Proteomes" id="UP001234581">
    <property type="component" value="Unassembled WGS sequence"/>
</dbReference>
<evidence type="ECO:0000313" key="10">
    <source>
        <dbReference type="EMBL" id="KAJ8658382.1"/>
    </source>
</evidence>
<dbReference type="GeneID" id="83213478"/>
<feature type="transmembrane region" description="Helical" evidence="6">
    <location>
        <begin position="342"/>
        <end position="365"/>
    </location>
</feature>
<proteinExistence type="predicted"/>
<feature type="transmembrane region" description="Helical" evidence="6">
    <location>
        <begin position="516"/>
        <end position="537"/>
    </location>
</feature>
<organism evidence="10 11">
    <name type="scientific">Lichtheimia ornata</name>
    <dbReference type="NCBI Taxonomy" id="688661"/>
    <lineage>
        <taxon>Eukaryota</taxon>
        <taxon>Fungi</taxon>
        <taxon>Fungi incertae sedis</taxon>
        <taxon>Mucoromycota</taxon>
        <taxon>Mucoromycotina</taxon>
        <taxon>Mucoromycetes</taxon>
        <taxon>Mucorales</taxon>
        <taxon>Lichtheimiaceae</taxon>
        <taxon>Lichtheimia</taxon>
    </lineage>
</organism>
<evidence type="ECO:0000259" key="9">
    <source>
        <dbReference type="PROSITE" id="PS50261"/>
    </source>
</evidence>
<dbReference type="PANTHER" id="PTHR42058">
    <property type="entry name" value="G_PROTEIN_RECEP_F2_4 DOMAIN-CONTAINING PROTEIN"/>
    <property type="match status" value="1"/>
</dbReference>
<evidence type="ECO:0000256" key="5">
    <source>
        <dbReference type="ARBA" id="ARBA00023157"/>
    </source>
</evidence>
<keyword evidence="7" id="KW-0732">Signal</keyword>
<feature type="domain" description="FZ" evidence="8">
    <location>
        <begin position="30"/>
        <end position="154"/>
    </location>
</feature>
<evidence type="ECO:0000259" key="8">
    <source>
        <dbReference type="PROSITE" id="PS50038"/>
    </source>
</evidence>